<comment type="subunit">
    <text evidence="5 10">Heterodimer of LeuC and LeuD.</text>
</comment>
<evidence type="ECO:0000256" key="10">
    <source>
        <dbReference type="HAMAP-Rule" id="MF_01031"/>
    </source>
</evidence>
<dbReference type="InterPro" id="IPR000573">
    <property type="entry name" value="AconitaseA/IPMdHydase_ssu_swvl"/>
</dbReference>
<dbReference type="EC" id="4.2.1.33" evidence="10"/>
<keyword evidence="9 10" id="KW-0100">Branched-chain amino acid biosynthesis</keyword>
<dbReference type="GO" id="GO:0003861">
    <property type="term" value="F:3-isopropylmalate dehydratase activity"/>
    <property type="evidence" value="ECO:0007669"/>
    <property type="project" value="UniProtKB-UniRule"/>
</dbReference>
<dbReference type="InterPro" id="IPR004431">
    <property type="entry name" value="3-IsopropMal_deHydase_ssu"/>
</dbReference>
<protein>
    <recommendedName>
        <fullName evidence="10">3-isopropylmalate dehydratase small subunit</fullName>
        <ecNumber evidence="10">4.2.1.33</ecNumber>
    </recommendedName>
    <alternativeName>
        <fullName evidence="10">Alpha-IPM isomerase</fullName>
        <shortName evidence="10">IPMI</shortName>
    </alternativeName>
    <alternativeName>
        <fullName evidence="10">Isopropylmalate isomerase</fullName>
    </alternativeName>
</protein>
<sequence>MQKFEKLTGIAAPMPLVNIDTDMIIPKVFLKTIKRSGLGVNLFDEMRYDRAGNELPDFVLNKPQYRNASILIAGDNFGCGSSREHAPWALADFGIKVIVSTSFADIFFNNCFKNGMLPIVLPQEQVDLLMKDAEKGSNARMTVDLEAQQITTSDGTVIDFEVDPFKKHCLIEGLDDIGLTLEKAAAIDSFEAQAAQSRPWV</sequence>
<dbReference type="STRING" id="1850250.LPB142_01245"/>
<dbReference type="EMBL" id="CP017781">
    <property type="protein sequence ID" value="AOZ68105.1"/>
    <property type="molecule type" value="Genomic_DNA"/>
</dbReference>
<dbReference type="InterPro" id="IPR015928">
    <property type="entry name" value="Aconitase/3IPM_dehydase_swvl"/>
</dbReference>
<dbReference type="RefSeq" id="WP_068766430.1">
    <property type="nucleotide sequence ID" value="NZ_CP017781.1"/>
</dbReference>
<dbReference type="SUPFAM" id="SSF52016">
    <property type="entry name" value="LeuD/IlvD-like"/>
    <property type="match status" value="1"/>
</dbReference>
<organism evidence="12 13">
    <name type="scientific">Rhodobacter xanthinilyticus</name>
    <dbReference type="NCBI Taxonomy" id="1850250"/>
    <lineage>
        <taxon>Bacteria</taxon>
        <taxon>Pseudomonadati</taxon>
        <taxon>Pseudomonadota</taxon>
        <taxon>Alphaproteobacteria</taxon>
        <taxon>Rhodobacterales</taxon>
        <taxon>Rhodobacter group</taxon>
        <taxon>Rhodobacter</taxon>
    </lineage>
</organism>
<feature type="domain" description="Aconitase A/isopropylmalate dehydratase small subunit swivel" evidence="11">
    <location>
        <begin position="1"/>
        <end position="124"/>
    </location>
</feature>
<dbReference type="HAMAP" id="MF_01031">
    <property type="entry name" value="LeuD_type1"/>
    <property type="match status" value="1"/>
</dbReference>
<dbReference type="NCBIfam" id="NF002458">
    <property type="entry name" value="PRK01641.1"/>
    <property type="match status" value="1"/>
</dbReference>
<dbReference type="GO" id="GO:0009098">
    <property type="term" value="P:L-leucine biosynthetic process"/>
    <property type="evidence" value="ECO:0007669"/>
    <property type="project" value="UniProtKB-UniRule"/>
</dbReference>
<dbReference type="PANTHER" id="PTHR43345">
    <property type="entry name" value="3-ISOPROPYLMALATE DEHYDRATASE SMALL SUBUNIT 2-RELATED-RELATED"/>
    <property type="match status" value="1"/>
</dbReference>
<dbReference type="Pfam" id="PF00694">
    <property type="entry name" value="Aconitase_C"/>
    <property type="match status" value="1"/>
</dbReference>
<dbReference type="PANTHER" id="PTHR43345:SF5">
    <property type="entry name" value="3-ISOPROPYLMALATE DEHYDRATASE SMALL SUBUNIT"/>
    <property type="match status" value="1"/>
</dbReference>
<keyword evidence="7 10" id="KW-0028">Amino-acid biosynthesis</keyword>
<evidence type="ECO:0000256" key="5">
    <source>
        <dbReference type="ARBA" id="ARBA00011271"/>
    </source>
</evidence>
<keyword evidence="6 10" id="KW-0432">Leucine biosynthesis</keyword>
<comment type="catalytic activity">
    <reaction evidence="1 10">
        <text>(2R,3S)-3-isopropylmalate = (2S)-2-isopropylmalate</text>
        <dbReference type="Rhea" id="RHEA:32287"/>
        <dbReference type="ChEBI" id="CHEBI:1178"/>
        <dbReference type="ChEBI" id="CHEBI:35121"/>
        <dbReference type="EC" id="4.2.1.33"/>
    </reaction>
</comment>
<gene>
    <name evidence="10" type="primary">leuD</name>
    <name evidence="12" type="ORF">LPB142_01245</name>
</gene>
<reference evidence="12 13" key="1">
    <citation type="submission" date="2016-10" db="EMBL/GenBank/DDBJ databases">
        <title>Rhodobacter sp. LPB0142, isolated from sea water.</title>
        <authorList>
            <person name="Kim E."/>
            <person name="Yi H."/>
        </authorList>
    </citation>
    <scope>NUCLEOTIDE SEQUENCE [LARGE SCALE GENOMIC DNA]</scope>
    <source>
        <strain evidence="12 13">LPB0142</strain>
    </source>
</reference>
<dbReference type="KEGG" id="rhp:LPB142_01245"/>
<proteinExistence type="inferred from homology"/>
<evidence type="ECO:0000256" key="1">
    <source>
        <dbReference type="ARBA" id="ARBA00000491"/>
    </source>
</evidence>
<dbReference type="Proteomes" id="UP000176562">
    <property type="component" value="Chromosome"/>
</dbReference>
<dbReference type="FunFam" id="3.20.19.10:FF:000003">
    <property type="entry name" value="3-isopropylmalate dehydratase small subunit"/>
    <property type="match status" value="1"/>
</dbReference>
<dbReference type="GO" id="GO:0009316">
    <property type="term" value="C:3-isopropylmalate dehydratase complex"/>
    <property type="evidence" value="ECO:0007669"/>
    <property type="project" value="InterPro"/>
</dbReference>
<evidence type="ECO:0000256" key="2">
    <source>
        <dbReference type="ARBA" id="ARBA00002695"/>
    </source>
</evidence>
<accession>A0A1D9M8C6</accession>
<evidence type="ECO:0000256" key="6">
    <source>
        <dbReference type="ARBA" id="ARBA00022430"/>
    </source>
</evidence>
<evidence type="ECO:0000256" key="7">
    <source>
        <dbReference type="ARBA" id="ARBA00022605"/>
    </source>
</evidence>
<evidence type="ECO:0000259" key="11">
    <source>
        <dbReference type="Pfam" id="PF00694"/>
    </source>
</evidence>
<evidence type="ECO:0000313" key="13">
    <source>
        <dbReference type="Proteomes" id="UP000176562"/>
    </source>
</evidence>
<comment type="function">
    <text evidence="2 10">Catalyzes the isomerization between 2-isopropylmalate and 3-isopropylmalate, via the formation of 2-isopropylmaleate.</text>
</comment>
<keyword evidence="8 10" id="KW-0456">Lyase</keyword>
<comment type="similarity">
    <text evidence="4 10">Belongs to the LeuD family. LeuD type 1 subfamily.</text>
</comment>
<dbReference type="InterPro" id="IPR050075">
    <property type="entry name" value="LeuD"/>
</dbReference>
<evidence type="ECO:0000256" key="3">
    <source>
        <dbReference type="ARBA" id="ARBA00004729"/>
    </source>
</evidence>
<dbReference type="UniPathway" id="UPA00048">
    <property type="reaction ID" value="UER00071"/>
</dbReference>
<name>A0A1D9M8C6_9RHOB</name>
<evidence type="ECO:0000256" key="9">
    <source>
        <dbReference type="ARBA" id="ARBA00023304"/>
    </source>
</evidence>
<comment type="pathway">
    <text evidence="3 10">Amino-acid biosynthesis; L-leucine biosynthesis; L-leucine from 3-methyl-2-oxobutanoate: step 2/4.</text>
</comment>
<evidence type="ECO:0000256" key="8">
    <source>
        <dbReference type="ARBA" id="ARBA00023239"/>
    </source>
</evidence>
<evidence type="ECO:0000313" key="12">
    <source>
        <dbReference type="EMBL" id="AOZ68105.1"/>
    </source>
</evidence>
<dbReference type="CDD" id="cd01577">
    <property type="entry name" value="IPMI_Swivel"/>
    <property type="match status" value="1"/>
</dbReference>
<evidence type="ECO:0000256" key="4">
    <source>
        <dbReference type="ARBA" id="ARBA00009845"/>
    </source>
</evidence>
<dbReference type="InterPro" id="IPR033940">
    <property type="entry name" value="IPMI_Swivel"/>
</dbReference>
<dbReference type="NCBIfam" id="TIGR00171">
    <property type="entry name" value="leuD"/>
    <property type="match status" value="1"/>
</dbReference>
<dbReference type="AlphaFoldDB" id="A0A1D9M8C6"/>
<dbReference type="Gene3D" id="3.20.19.10">
    <property type="entry name" value="Aconitase, domain 4"/>
    <property type="match status" value="1"/>
</dbReference>
<keyword evidence="13" id="KW-1185">Reference proteome</keyword>